<evidence type="ECO:0000313" key="2">
    <source>
        <dbReference type="Proteomes" id="UP000078550"/>
    </source>
</evidence>
<proteinExistence type="predicted"/>
<reference evidence="2" key="1">
    <citation type="submission" date="2016-05" db="EMBL/GenBank/DDBJ databases">
        <authorList>
            <person name="Naeem Raeece"/>
        </authorList>
    </citation>
    <scope>NUCLEOTIDE SEQUENCE [LARGE SCALE GENOMIC DNA]</scope>
</reference>
<evidence type="ECO:0000313" key="1">
    <source>
        <dbReference type="EMBL" id="SBT37313.1"/>
    </source>
</evidence>
<sequence>MGWGTACITGMAYLEAHVCECLGITWKRAYDAHAYMKINPCSENRFFYFSENTQRIHMSMLAPPTFLKSQKKGSGKITKSGQKKENIYIHGGLRHLDIFSPVLSCSSVIYEYDTRLQKLTNFNLQHYCVSSFCITLKKITKW</sequence>
<dbReference type="EMBL" id="FLRE01000128">
    <property type="protein sequence ID" value="SBT37313.1"/>
    <property type="molecule type" value="Genomic_DNA"/>
</dbReference>
<name>A0A1A8Z0R3_PLAOA</name>
<gene>
    <name evidence="1" type="ORF">POVWA2_033530</name>
</gene>
<dbReference type="Proteomes" id="UP000078550">
    <property type="component" value="Unassembled WGS sequence"/>
</dbReference>
<dbReference type="AlphaFoldDB" id="A0A1A8Z0R3"/>
<organism evidence="1 2">
    <name type="scientific">Plasmodium ovale wallikeri</name>
    <dbReference type="NCBI Taxonomy" id="864142"/>
    <lineage>
        <taxon>Eukaryota</taxon>
        <taxon>Sar</taxon>
        <taxon>Alveolata</taxon>
        <taxon>Apicomplexa</taxon>
        <taxon>Aconoidasida</taxon>
        <taxon>Haemosporida</taxon>
        <taxon>Plasmodiidae</taxon>
        <taxon>Plasmodium</taxon>
        <taxon>Plasmodium (Plasmodium)</taxon>
    </lineage>
</organism>
<protein>
    <submittedName>
        <fullName evidence="1">Uncharacterized protein</fullName>
    </submittedName>
</protein>
<accession>A0A1A8Z0R3</accession>